<evidence type="ECO:0000256" key="1">
    <source>
        <dbReference type="ARBA" id="ARBA00004651"/>
    </source>
</evidence>
<feature type="transmembrane region" description="Helical" evidence="7">
    <location>
        <begin position="87"/>
        <end position="114"/>
    </location>
</feature>
<keyword evidence="2 7" id="KW-0813">Transport</keyword>
<keyword evidence="6 7" id="KW-0472">Membrane</keyword>
<evidence type="ECO:0000313" key="9">
    <source>
        <dbReference type="EMBL" id="MFC5447737.1"/>
    </source>
</evidence>
<feature type="domain" description="ABC transmembrane type-1" evidence="8">
    <location>
        <begin position="91"/>
        <end position="281"/>
    </location>
</feature>
<feature type="transmembrane region" description="Helical" evidence="7">
    <location>
        <begin position="126"/>
        <end position="148"/>
    </location>
</feature>
<organism evidence="9 10">
    <name type="scientific">Paenibacillus aestuarii</name>
    <dbReference type="NCBI Taxonomy" id="516965"/>
    <lineage>
        <taxon>Bacteria</taxon>
        <taxon>Bacillati</taxon>
        <taxon>Bacillota</taxon>
        <taxon>Bacilli</taxon>
        <taxon>Bacillales</taxon>
        <taxon>Paenibacillaceae</taxon>
        <taxon>Paenibacillus</taxon>
    </lineage>
</organism>
<dbReference type="Pfam" id="PF00528">
    <property type="entry name" value="BPD_transp_1"/>
    <property type="match status" value="1"/>
</dbReference>
<evidence type="ECO:0000313" key="10">
    <source>
        <dbReference type="Proteomes" id="UP001596044"/>
    </source>
</evidence>
<sequence>MDAHKPAYAANSVIGVKAGRPGARIKARTVLLYIVLLLVAAYMIIPFLWIFSTSLRLAKDSFALPPAIFPTSFVWENYQEVFEKVPFAAFITNSIKIAAIVVIGHVLISSMAAFAFSRIKFPGRDVIFLVFLSGLMIPSQVTIIPQFILISKLGLVDTHWAIILPALINPLGIFMIRQMMLTIPHSYDEAAYMDGANRMWVFLKVILPMAFPAVSVTSVLLFIANWNDFFRPLIFLNTYEKMTLPLGMTVLTGLFGTGNLSAVLAGVTLSLIPPLLFYMFGQKYLIEGLSVGGLKI</sequence>
<feature type="transmembrane region" description="Helical" evidence="7">
    <location>
        <begin position="244"/>
        <end position="277"/>
    </location>
</feature>
<dbReference type="Gene3D" id="1.10.3720.10">
    <property type="entry name" value="MetI-like"/>
    <property type="match status" value="1"/>
</dbReference>
<reference evidence="10" key="1">
    <citation type="journal article" date="2019" name="Int. J. Syst. Evol. Microbiol.">
        <title>The Global Catalogue of Microorganisms (GCM) 10K type strain sequencing project: providing services to taxonomists for standard genome sequencing and annotation.</title>
        <authorList>
            <consortium name="The Broad Institute Genomics Platform"/>
            <consortium name="The Broad Institute Genome Sequencing Center for Infectious Disease"/>
            <person name="Wu L."/>
            <person name="Ma J."/>
        </authorList>
    </citation>
    <scope>NUCLEOTIDE SEQUENCE [LARGE SCALE GENOMIC DNA]</scope>
    <source>
        <strain evidence="10">KACC 11904</strain>
    </source>
</reference>
<evidence type="ECO:0000256" key="5">
    <source>
        <dbReference type="ARBA" id="ARBA00022989"/>
    </source>
</evidence>
<dbReference type="PANTHER" id="PTHR43744">
    <property type="entry name" value="ABC TRANSPORTER PERMEASE PROTEIN MG189-RELATED-RELATED"/>
    <property type="match status" value="1"/>
</dbReference>
<evidence type="ECO:0000259" key="8">
    <source>
        <dbReference type="PROSITE" id="PS50928"/>
    </source>
</evidence>
<dbReference type="EMBL" id="JBHSMJ010000009">
    <property type="protein sequence ID" value="MFC5447737.1"/>
    <property type="molecule type" value="Genomic_DNA"/>
</dbReference>
<keyword evidence="3" id="KW-1003">Cell membrane</keyword>
<gene>
    <name evidence="9" type="ORF">ACFPOG_05670</name>
</gene>
<comment type="subcellular location">
    <subcellularLocation>
        <location evidence="1 7">Cell membrane</location>
        <topology evidence="1 7">Multi-pass membrane protein</topology>
    </subcellularLocation>
</comment>
<feature type="transmembrane region" description="Helical" evidence="7">
    <location>
        <begin position="160"/>
        <end position="180"/>
    </location>
</feature>
<evidence type="ECO:0000256" key="6">
    <source>
        <dbReference type="ARBA" id="ARBA00023136"/>
    </source>
</evidence>
<dbReference type="CDD" id="cd06261">
    <property type="entry name" value="TM_PBP2"/>
    <property type="match status" value="1"/>
</dbReference>
<feature type="transmembrane region" description="Helical" evidence="7">
    <location>
        <begin position="30"/>
        <end position="51"/>
    </location>
</feature>
<dbReference type="RefSeq" id="WP_270877393.1">
    <property type="nucleotide sequence ID" value="NZ_JAQFVF010000001.1"/>
</dbReference>
<keyword evidence="10" id="KW-1185">Reference proteome</keyword>
<comment type="caution">
    <text evidence="9">The sequence shown here is derived from an EMBL/GenBank/DDBJ whole genome shotgun (WGS) entry which is preliminary data.</text>
</comment>
<dbReference type="InterPro" id="IPR000515">
    <property type="entry name" value="MetI-like"/>
</dbReference>
<dbReference type="SUPFAM" id="SSF161098">
    <property type="entry name" value="MetI-like"/>
    <property type="match status" value="1"/>
</dbReference>
<comment type="similarity">
    <text evidence="7">Belongs to the binding-protein-dependent transport system permease family.</text>
</comment>
<dbReference type="InterPro" id="IPR035906">
    <property type="entry name" value="MetI-like_sf"/>
</dbReference>
<evidence type="ECO:0000256" key="7">
    <source>
        <dbReference type="RuleBase" id="RU363032"/>
    </source>
</evidence>
<evidence type="ECO:0000256" key="4">
    <source>
        <dbReference type="ARBA" id="ARBA00022692"/>
    </source>
</evidence>
<evidence type="ECO:0000256" key="2">
    <source>
        <dbReference type="ARBA" id="ARBA00022448"/>
    </source>
</evidence>
<keyword evidence="4 7" id="KW-0812">Transmembrane</keyword>
<dbReference type="PANTHER" id="PTHR43744:SF12">
    <property type="entry name" value="ABC TRANSPORTER PERMEASE PROTEIN MG189-RELATED"/>
    <property type="match status" value="1"/>
</dbReference>
<dbReference type="Proteomes" id="UP001596044">
    <property type="component" value="Unassembled WGS sequence"/>
</dbReference>
<keyword evidence="5 7" id="KW-1133">Transmembrane helix</keyword>
<name>A0ABW0K503_9BACL</name>
<dbReference type="PROSITE" id="PS50928">
    <property type="entry name" value="ABC_TM1"/>
    <property type="match status" value="1"/>
</dbReference>
<feature type="transmembrane region" description="Helical" evidence="7">
    <location>
        <begin position="201"/>
        <end position="224"/>
    </location>
</feature>
<protein>
    <submittedName>
        <fullName evidence="9">Carbohydrate ABC transporter permease</fullName>
    </submittedName>
</protein>
<evidence type="ECO:0000256" key="3">
    <source>
        <dbReference type="ARBA" id="ARBA00022475"/>
    </source>
</evidence>
<accession>A0ABW0K503</accession>
<proteinExistence type="inferred from homology"/>